<organism evidence="1 2">
    <name type="scientific">Anaerobacterium chartisolvens</name>
    <dbReference type="NCBI Taxonomy" id="1297424"/>
    <lineage>
        <taxon>Bacteria</taxon>
        <taxon>Bacillati</taxon>
        <taxon>Bacillota</taxon>
        <taxon>Clostridia</taxon>
        <taxon>Eubacteriales</taxon>
        <taxon>Oscillospiraceae</taxon>
        <taxon>Anaerobacterium</taxon>
    </lineage>
</organism>
<keyword evidence="2" id="KW-1185">Reference proteome</keyword>
<accession>A0A369AJT9</accession>
<dbReference type="SUPFAM" id="SSF52833">
    <property type="entry name" value="Thioredoxin-like"/>
    <property type="match status" value="1"/>
</dbReference>
<evidence type="ECO:0000313" key="1">
    <source>
        <dbReference type="EMBL" id="RCX09630.1"/>
    </source>
</evidence>
<dbReference type="Gene3D" id="3.40.30.10">
    <property type="entry name" value="Glutaredoxin"/>
    <property type="match status" value="1"/>
</dbReference>
<dbReference type="EMBL" id="QPJT01000034">
    <property type="protein sequence ID" value="RCX09630.1"/>
    <property type="molecule type" value="Genomic_DNA"/>
</dbReference>
<name>A0A369AJT9_9FIRM</name>
<dbReference type="OrthoDB" id="9807975at2"/>
<sequence>MLQVYICVGSSCHLKGSYYVIKTFQRLIRENNLDNRIEIKASFCLGHCTKGVSVKVGEDFIEDLTLANIETKFKECIMDRLQA</sequence>
<dbReference type="AlphaFoldDB" id="A0A369AJT9"/>
<dbReference type="Pfam" id="PF01257">
    <property type="entry name" value="2Fe-2S_thioredx"/>
    <property type="match status" value="1"/>
</dbReference>
<proteinExistence type="predicted"/>
<evidence type="ECO:0000313" key="2">
    <source>
        <dbReference type="Proteomes" id="UP000253034"/>
    </source>
</evidence>
<dbReference type="InterPro" id="IPR036249">
    <property type="entry name" value="Thioredoxin-like_sf"/>
</dbReference>
<dbReference type="RefSeq" id="WP_114299795.1">
    <property type="nucleotide sequence ID" value="NZ_QPJT01000034.1"/>
</dbReference>
<protein>
    <submittedName>
        <fullName evidence="1">NADH dehydrogenase subunit E</fullName>
    </submittedName>
</protein>
<dbReference type="CDD" id="cd02980">
    <property type="entry name" value="TRX_Fd_family"/>
    <property type="match status" value="1"/>
</dbReference>
<gene>
    <name evidence="1" type="ORF">DFR58_13434</name>
</gene>
<reference evidence="1 2" key="1">
    <citation type="submission" date="2018-07" db="EMBL/GenBank/DDBJ databases">
        <title>Genomic Encyclopedia of Type Strains, Phase IV (KMG-IV): sequencing the most valuable type-strain genomes for metagenomic binning, comparative biology and taxonomic classification.</title>
        <authorList>
            <person name="Goeker M."/>
        </authorList>
    </citation>
    <scope>NUCLEOTIDE SEQUENCE [LARGE SCALE GENOMIC DNA]</scope>
    <source>
        <strain evidence="1 2">DSM 27016</strain>
    </source>
</reference>
<comment type="caution">
    <text evidence="1">The sequence shown here is derived from an EMBL/GenBank/DDBJ whole genome shotgun (WGS) entry which is preliminary data.</text>
</comment>
<dbReference type="Proteomes" id="UP000253034">
    <property type="component" value="Unassembled WGS sequence"/>
</dbReference>